<sequence length="679" mass="78779">MISRKHKNDGDNQLNGPPDKKLKESDKFDLWGDDDGMIDDELSKVDDETLSQCASQSIHIVNKNILGSKTNLTNAPVSCSILDLDDTQSSFKENPTIKDPMERARQEIENYKQKLDQMKNHRYQQDGEIYNLRQSIRQRDDQLAKLRNEKLDYQEKNQKDNIEKIKQLQKEVERYKGELAFKNHEITETEQFCKKLTHEMEMNASTNLGNITPVKSKKKSPVKTSGDFPNKSSFLMGPNVSESPDKSKQTKSIPTKISKKREFDFEVLQTTNDMALYNKHLITDTFLSSLQESEVLEVERAIHHLLCSNVSEFNEIEATAGAKRLLPFLLEHINNYLQFLSTSERNSSVPPEKLSKLFRDCIDILYYLVVDRSILVADWFKNEKESDVKMDIDDSIRLYSSPISLLASFFVPNLNYGNLNEKYEVLTAILRILERISYGTLSSEDILVLVRSIFLNQSMSKVMLETNDSQRDNDEYAKFCLQLLNLIIRICSFPDIAGRLCSKSKSELKADTCVFKALLYTLKCFRRRNDEIRMSIAERVISMCQTMIYSCDGDTLQTFCKCSTEISRCLILYTHSLYSILIKEQLSGEESFQEFEKDPWLRRLPKNSKEERLIILIRRGLRILKKLGITFRYVEANCQNVLKEFIELYQVIDRWLFGIKPYMDIDSPMCSLWDLGGDY</sequence>
<name>A0A7I8VNL0_9ANNE</name>
<dbReference type="Proteomes" id="UP000549394">
    <property type="component" value="Unassembled WGS sequence"/>
</dbReference>
<organism evidence="3 4">
    <name type="scientific">Dimorphilus gyrociliatus</name>
    <dbReference type="NCBI Taxonomy" id="2664684"/>
    <lineage>
        <taxon>Eukaryota</taxon>
        <taxon>Metazoa</taxon>
        <taxon>Spiralia</taxon>
        <taxon>Lophotrochozoa</taxon>
        <taxon>Annelida</taxon>
        <taxon>Polychaeta</taxon>
        <taxon>Polychaeta incertae sedis</taxon>
        <taxon>Dinophilidae</taxon>
        <taxon>Dimorphilus</taxon>
    </lineage>
</organism>
<dbReference type="PANTHER" id="PTHR28594">
    <property type="entry name" value="ATR-INTERACTING PROTEIN"/>
    <property type="match status" value="1"/>
</dbReference>
<gene>
    <name evidence="3" type="ORF">DGYR_LOCUS4814</name>
</gene>
<dbReference type="GO" id="GO:0006281">
    <property type="term" value="P:DNA repair"/>
    <property type="evidence" value="ECO:0007669"/>
    <property type="project" value="TreeGrafter"/>
</dbReference>
<comment type="caution">
    <text evidence="3">The sequence shown here is derived from an EMBL/GenBank/DDBJ whole genome shotgun (WGS) entry which is preliminary data.</text>
</comment>
<dbReference type="OrthoDB" id="6428926at2759"/>
<keyword evidence="1" id="KW-0175">Coiled coil</keyword>
<dbReference type="PANTHER" id="PTHR28594:SF1">
    <property type="entry name" value="ATR-INTERACTING PROTEIN"/>
    <property type="match status" value="1"/>
</dbReference>
<dbReference type="GO" id="GO:0000077">
    <property type="term" value="P:DNA damage checkpoint signaling"/>
    <property type="evidence" value="ECO:0007669"/>
    <property type="project" value="InterPro"/>
</dbReference>
<feature type="coiled-coil region" evidence="1">
    <location>
        <begin position="101"/>
        <end position="185"/>
    </location>
</feature>
<dbReference type="EMBL" id="CAJFCJ010000006">
    <property type="protein sequence ID" value="CAD5116166.1"/>
    <property type="molecule type" value="Genomic_DNA"/>
</dbReference>
<evidence type="ECO:0000313" key="3">
    <source>
        <dbReference type="EMBL" id="CAD5116166.1"/>
    </source>
</evidence>
<evidence type="ECO:0000313" key="4">
    <source>
        <dbReference type="Proteomes" id="UP000549394"/>
    </source>
</evidence>
<dbReference type="InterPro" id="IPR033349">
    <property type="entry name" value="ATRIP"/>
</dbReference>
<accession>A0A7I8VNL0</accession>
<keyword evidence="4" id="KW-1185">Reference proteome</keyword>
<feature type="region of interest" description="Disordered" evidence="2">
    <location>
        <begin position="208"/>
        <end position="254"/>
    </location>
</feature>
<evidence type="ECO:0000256" key="2">
    <source>
        <dbReference type="SAM" id="MobiDB-lite"/>
    </source>
</evidence>
<feature type="compositionally biased region" description="Basic and acidic residues" evidence="2">
    <location>
        <begin position="18"/>
        <end position="27"/>
    </location>
</feature>
<protein>
    <submittedName>
        <fullName evidence="3">Uncharacterized protein</fullName>
    </submittedName>
</protein>
<evidence type="ECO:0000256" key="1">
    <source>
        <dbReference type="SAM" id="Coils"/>
    </source>
</evidence>
<dbReference type="AlphaFoldDB" id="A0A7I8VNL0"/>
<proteinExistence type="predicted"/>
<reference evidence="3 4" key="1">
    <citation type="submission" date="2020-08" db="EMBL/GenBank/DDBJ databases">
        <authorList>
            <person name="Hejnol A."/>
        </authorList>
    </citation>
    <scope>NUCLEOTIDE SEQUENCE [LARGE SCALE GENOMIC DNA]</scope>
</reference>
<feature type="region of interest" description="Disordered" evidence="2">
    <location>
        <begin position="1"/>
        <end position="27"/>
    </location>
</feature>